<dbReference type="SUPFAM" id="SSF56281">
    <property type="entry name" value="Metallo-hydrolase/oxidoreductase"/>
    <property type="match status" value="1"/>
</dbReference>
<dbReference type="Gene3D" id="3.60.15.10">
    <property type="entry name" value="Ribonuclease Z/Hydroxyacylglutathione hydrolase-like"/>
    <property type="match status" value="2"/>
</dbReference>
<proteinExistence type="predicted"/>
<dbReference type="InterPro" id="IPR036388">
    <property type="entry name" value="WH-like_DNA-bd_sf"/>
</dbReference>
<organism evidence="2 3">
    <name type="scientific">Virgisporangium aliadipatigenens</name>
    <dbReference type="NCBI Taxonomy" id="741659"/>
    <lineage>
        <taxon>Bacteria</taxon>
        <taxon>Bacillati</taxon>
        <taxon>Actinomycetota</taxon>
        <taxon>Actinomycetes</taxon>
        <taxon>Micromonosporales</taxon>
        <taxon>Micromonosporaceae</taxon>
        <taxon>Virgisporangium</taxon>
    </lineage>
</organism>
<sequence length="247" mass="25974">MVGHVTAPAAVLLDTLPTWATLVRAANPGPMTLDGTNTWLLRAPGTPRSVVVDPGPQLEEHLAAIIENGPIEAILVTHGHEDHTQAVPRLAEITGAPVLDFDGEETLGGLTVRAIDTPGHTRDSVSYVINDEAVLVGDTILGRGTTVVAFPDGDLAAYLSSMETLIGLGPMPVLPGHGPALADCAAAATYYREHRRARLEQVRAAVAGGAVEAMDVVRIVYADVDEVLWPAAALTVEAQLAYLRDHP</sequence>
<dbReference type="InterPro" id="IPR041516">
    <property type="entry name" value="LACTB2_WH"/>
</dbReference>
<keyword evidence="3" id="KW-1185">Reference proteome</keyword>
<dbReference type="InterPro" id="IPR001279">
    <property type="entry name" value="Metallo-B-lactamas"/>
</dbReference>
<dbReference type="Proteomes" id="UP000619260">
    <property type="component" value="Unassembled WGS sequence"/>
</dbReference>
<reference evidence="2" key="1">
    <citation type="submission" date="2021-01" db="EMBL/GenBank/DDBJ databases">
        <title>Whole genome shotgun sequence of Virgisporangium aliadipatigenens NBRC 105644.</title>
        <authorList>
            <person name="Komaki H."/>
            <person name="Tamura T."/>
        </authorList>
    </citation>
    <scope>NUCLEOTIDE SEQUENCE</scope>
    <source>
        <strain evidence="2">NBRC 105644</strain>
    </source>
</reference>
<dbReference type="Pfam" id="PF00753">
    <property type="entry name" value="Lactamase_B"/>
    <property type="match status" value="1"/>
</dbReference>
<feature type="domain" description="Metallo-beta-lactamase" evidence="1">
    <location>
        <begin position="35"/>
        <end position="177"/>
    </location>
</feature>
<protein>
    <submittedName>
        <fullName evidence="2">MBL fold metallo-hydrolase</fullName>
    </submittedName>
</protein>
<dbReference type="EMBL" id="BOPF01000067">
    <property type="protein sequence ID" value="GIJ52194.1"/>
    <property type="molecule type" value="Genomic_DNA"/>
</dbReference>
<name>A0A8J4DVV0_9ACTN</name>
<evidence type="ECO:0000259" key="1">
    <source>
        <dbReference type="SMART" id="SM00849"/>
    </source>
</evidence>
<dbReference type="Pfam" id="PF17778">
    <property type="entry name" value="WHD_BLACT"/>
    <property type="match status" value="1"/>
</dbReference>
<dbReference type="SMART" id="SM00849">
    <property type="entry name" value="Lactamase_B"/>
    <property type="match status" value="1"/>
</dbReference>
<evidence type="ECO:0000313" key="2">
    <source>
        <dbReference type="EMBL" id="GIJ52194.1"/>
    </source>
</evidence>
<dbReference type="AlphaFoldDB" id="A0A8J4DVV0"/>
<dbReference type="RefSeq" id="WP_203905589.1">
    <property type="nucleotide sequence ID" value="NZ_BOPF01000067.1"/>
</dbReference>
<dbReference type="InterPro" id="IPR036866">
    <property type="entry name" value="RibonucZ/Hydroxyglut_hydro"/>
</dbReference>
<comment type="caution">
    <text evidence="2">The sequence shown here is derived from an EMBL/GenBank/DDBJ whole genome shotgun (WGS) entry which is preliminary data.</text>
</comment>
<dbReference type="CDD" id="cd16278">
    <property type="entry name" value="metallo-hydrolase-like_MBL-fold"/>
    <property type="match status" value="1"/>
</dbReference>
<accession>A0A8J4DVV0</accession>
<dbReference type="Gene3D" id="1.10.10.10">
    <property type="entry name" value="Winged helix-like DNA-binding domain superfamily/Winged helix DNA-binding domain"/>
    <property type="match status" value="1"/>
</dbReference>
<dbReference type="PANTHER" id="PTHR23131:SF0">
    <property type="entry name" value="ENDORIBONUCLEASE LACTB2"/>
    <property type="match status" value="1"/>
</dbReference>
<gene>
    <name evidence="2" type="ORF">Val02_90800</name>
</gene>
<dbReference type="PANTHER" id="PTHR23131">
    <property type="entry name" value="ENDORIBONUCLEASE LACTB2"/>
    <property type="match status" value="1"/>
</dbReference>
<dbReference type="InterPro" id="IPR050662">
    <property type="entry name" value="Sec-metab_biosynth-thioest"/>
</dbReference>
<evidence type="ECO:0000313" key="3">
    <source>
        <dbReference type="Proteomes" id="UP000619260"/>
    </source>
</evidence>